<proteinExistence type="predicted"/>
<keyword evidence="3" id="KW-1185">Reference proteome</keyword>
<name>A0A3L9Y1F1_9RHOB</name>
<evidence type="ECO:0000313" key="2">
    <source>
        <dbReference type="EMBL" id="RMA42649.1"/>
    </source>
</evidence>
<reference evidence="2 3" key="1">
    <citation type="submission" date="2018-10" db="EMBL/GenBank/DDBJ databases">
        <authorList>
            <person name="Jung H.S."/>
            <person name="Jeon C.O."/>
        </authorList>
    </citation>
    <scope>NUCLEOTIDE SEQUENCE [LARGE SCALE GENOMIC DNA]</scope>
    <source>
        <strain evidence="2 3">MA-7-27</strain>
    </source>
</reference>
<dbReference type="AlphaFoldDB" id="A0A3L9Y1F1"/>
<dbReference type="EMBL" id="RCNT01000003">
    <property type="protein sequence ID" value="RMA42649.1"/>
    <property type="molecule type" value="Genomic_DNA"/>
</dbReference>
<dbReference type="Proteomes" id="UP000281343">
    <property type="component" value="Unassembled WGS sequence"/>
</dbReference>
<feature type="signal peptide" evidence="1">
    <location>
        <begin position="1"/>
        <end position="24"/>
    </location>
</feature>
<dbReference type="InterPro" id="IPR018666">
    <property type="entry name" value="DUF2125"/>
</dbReference>
<keyword evidence="1" id="KW-0732">Signal</keyword>
<organism evidence="2 3">
    <name type="scientific">Rhodophyticola porphyridii</name>
    <dbReference type="NCBI Taxonomy" id="1852017"/>
    <lineage>
        <taxon>Bacteria</taxon>
        <taxon>Pseudomonadati</taxon>
        <taxon>Pseudomonadota</taxon>
        <taxon>Alphaproteobacteria</taxon>
        <taxon>Rhodobacterales</taxon>
        <taxon>Roseobacteraceae</taxon>
        <taxon>Rhodophyticola</taxon>
    </lineage>
</organism>
<feature type="chain" id="PRO_5018138956" evidence="1">
    <location>
        <begin position="25"/>
        <end position="501"/>
    </location>
</feature>
<gene>
    <name evidence="2" type="ORF">D9R08_07600</name>
</gene>
<evidence type="ECO:0000313" key="3">
    <source>
        <dbReference type="Proteomes" id="UP000281343"/>
    </source>
</evidence>
<accession>A0A3L9Y1F1</accession>
<evidence type="ECO:0000256" key="1">
    <source>
        <dbReference type="SAM" id="SignalP"/>
    </source>
</evidence>
<comment type="caution">
    <text evidence="2">The sequence shown here is derived from an EMBL/GenBank/DDBJ whole genome shotgun (WGS) entry which is preliminary data.</text>
</comment>
<protein>
    <submittedName>
        <fullName evidence="2">DUF2125 domain-containing protein</fullName>
    </submittedName>
</protein>
<dbReference type="RefSeq" id="WP_121897434.1">
    <property type="nucleotide sequence ID" value="NZ_RCNT01000003.1"/>
</dbReference>
<sequence>MSKLKTFSLSLSTIALLAAAPALADVDAREIWDEWQAQGAAIGQTLSATSVTDTDTGLRISGMTVLADQGGSTSTVEIDEITLNENADGTLSVEMSDPVRITTVSQIDDGPAVRIDMGVRHQGLNITVSGDAGARDYEYDADSITISSEQMTVDGQSAGEMNIAATITDFAGQHMLTGDTVETTEITSSSSFSGMSGTIDAAAPNGQDGGFKLSFNMGPMTSTGSGSMFALAFISQMSDDTSVPENFSLLSDLEYERLSYEMTVDEAGSSFNMSFANEGGEMGVALTEGGLTYDLSAVNVDAAILTNEFPAPIEISADSTGFLFTLPLMPEDEPSDMALRLDYRGLEVNEALWSMIDPGQAIPRDPATLIVDITGKVQMLVNLLAGDPTAFQGPPGELREVTLNDLQINAAGASLEGEGDLEFAPGQMVPMPVGTIDLRAAGLNALLDRLTSAGLLPEPQAAMVRGMSGMFARPGPTADTLETTIEFQPGGGITANGIPLQ</sequence>
<dbReference type="Pfam" id="PF09898">
    <property type="entry name" value="DUF2125"/>
    <property type="match status" value="1"/>
</dbReference>
<dbReference type="OrthoDB" id="7791409at2"/>